<organism evidence="1">
    <name type="scientific">marine sediment metagenome</name>
    <dbReference type="NCBI Taxonomy" id="412755"/>
    <lineage>
        <taxon>unclassified sequences</taxon>
        <taxon>metagenomes</taxon>
        <taxon>ecological metagenomes</taxon>
    </lineage>
</organism>
<sequence length="139" mass="15872">MSDANISDEQLLGYLDEMLSVDEMANLEKALRESEPLRRRAASLSRRRDEGLHSVGEIWRRLRLSCPSRSQLGSWLLGTLDATQSEYYDFHIHTVGCRYCSANLNDLEQAAASSPDTPRRRRKFFQSSAGYLKNLSEET</sequence>
<accession>X0UEX6</accession>
<name>X0UEX6_9ZZZZ</name>
<gene>
    <name evidence="1" type="ORF">S01H1_27004</name>
</gene>
<reference evidence="1" key="1">
    <citation type="journal article" date="2014" name="Front. Microbiol.">
        <title>High frequency of phylogenetically diverse reductive dehalogenase-homologous genes in deep subseafloor sedimentary metagenomes.</title>
        <authorList>
            <person name="Kawai M."/>
            <person name="Futagami T."/>
            <person name="Toyoda A."/>
            <person name="Takaki Y."/>
            <person name="Nishi S."/>
            <person name="Hori S."/>
            <person name="Arai W."/>
            <person name="Tsubouchi T."/>
            <person name="Morono Y."/>
            <person name="Uchiyama I."/>
            <person name="Ito T."/>
            <person name="Fujiyama A."/>
            <person name="Inagaki F."/>
            <person name="Takami H."/>
        </authorList>
    </citation>
    <scope>NUCLEOTIDE SEQUENCE</scope>
    <source>
        <strain evidence="1">Expedition CK06-06</strain>
    </source>
</reference>
<dbReference type="EMBL" id="BARS01016406">
    <property type="protein sequence ID" value="GAF87025.1"/>
    <property type="molecule type" value="Genomic_DNA"/>
</dbReference>
<evidence type="ECO:0000313" key="1">
    <source>
        <dbReference type="EMBL" id="GAF87025.1"/>
    </source>
</evidence>
<protein>
    <submittedName>
        <fullName evidence="1">Uncharacterized protein</fullName>
    </submittedName>
</protein>
<dbReference type="AlphaFoldDB" id="X0UEX6"/>
<comment type="caution">
    <text evidence="1">The sequence shown here is derived from an EMBL/GenBank/DDBJ whole genome shotgun (WGS) entry which is preliminary data.</text>
</comment>
<proteinExistence type="predicted"/>